<dbReference type="PANTHER" id="PTHR24305:SF210">
    <property type="entry name" value="CYTOCHROME P450 MONOOXYGENASE ASQL-RELATED"/>
    <property type="match status" value="1"/>
</dbReference>
<evidence type="ECO:0000256" key="9">
    <source>
        <dbReference type="RuleBase" id="RU000461"/>
    </source>
</evidence>
<proteinExistence type="inferred from homology"/>
<comment type="cofactor">
    <cofactor evidence="1 8">
        <name>heme</name>
        <dbReference type="ChEBI" id="CHEBI:30413"/>
    </cofactor>
</comment>
<dbReference type="GO" id="GO:0016705">
    <property type="term" value="F:oxidoreductase activity, acting on paired donors, with incorporation or reduction of molecular oxygen"/>
    <property type="evidence" value="ECO:0007669"/>
    <property type="project" value="InterPro"/>
</dbReference>
<accession>A0A9W9EMR6</accession>
<dbReference type="Proteomes" id="UP001141434">
    <property type="component" value="Unassembled WGS sequence"/>
</dbReference>
<keyword evidence="6 8" id="KW-0408">Iron</keyword>
<keyword evidence="3 8" id="KW-0349">Heme</keyword>
<evidence type="ECO:0000313" key="11">
    <source>
        <dbReference type="EMBL" id="KAJ5084713.1"/>
    </source>
</evidence>
<dbReference type="GO" id="GO:0005506">
    <property type="term" value="F:iron ion binding"/>
    <property type="evidence" value="ECO:0007669"/>
    <property type="project" value="InterPro"/>
</dbReference>
<evidence type="ECO:0000256" key="6">
    <source>
        <dbReference type="ARBA" id="ARBA00023004"/>
    </source>
</evidence>
<evidence type="ECO:0000256" key="4">
    <source>
        <dbReference type="ARBA" id="ARBA00022723"/>
    </source>
</evidence>
<dbReference type="InterPro" id="IPR001128">
    <property type="entry name" value="Cyt_P450"/>
</dbReference>
<evidence type="ECO:0000256" key="2">
    <source>
        <dbReference type="ARBA" id="ARBA00010617"/>
    </source>
</evidence>
<dbReference type="PRINTS" id="PR00463">
    <property type="entry name" value="EP450I"/>
</dbReference>
<comment type="caution">
    <text evidence="11">The sequence shown here is derived from an EMBL/GenBank/DDBJ whole genome shotgun (WGS) entry which is preliminary data.</text>
</comment>
<evidence type="ECO:0000256" key="8">
    <source>
        <dbReference type="PIRSR" id="PIRSR602401-1"/>
    </source>
</evidence>
<dbReference type="OrthoDB" id="6692864at2759"/>
<organism evidence="11 12">
    <name type="scientific">Penicillium alfredii</name>
    <dbReference type="NCBI Taxonomy" id="1506179"/>
    <lineage>
        <taxon>Eukaryota</taxon>
        <taxon>Fungi</taxon>
        <taxon>Dikarya</taxon>
        <taxon>Ascomycota</taxon>
        <taxon>Pezizomycotina</taxon>
        <taxon>Eurotiomycetes</taxon>
        <taxon>Eurotiomycetidae</taxon>
        <taxon>Eurotiales</taxon>
        <taxon>Aspergillaceae</taxon>
        <taxon>Penicillium</taxon>
    </lineage>
</organism>
<dbReference type="AlphaFoldDB" id="A0A9W9EMR6"/>
<reference evidence="11" key="1">
    <citation type="submission" date="2022-11" db="EMBL/GenBank/DDBJ databases">
        <authorList>
            <person name="Petersen C."/>
        </authorList>
    </citation>
    <scope>NUCLEOTIDE SEQUENCE</scope>
    <source>
        <strain evidence="11">IBT 34128</strain>
    </source>
</reference>
<protein>
    <recommendedName>
        <fullName evidence="13">Cytochrome P450</fullName>
    </recommendedName>
</protein>
<dbReference type="Pfam" id="PF00067">
    <property type="entry name" value="p450"/>
    <property type="match status" value="1"/>
</dbReference>
<evidence type="ECO:0000256" key="5">
    <source>
        <dbReference type="ARBA" id="ARBA00023002"/>
    </source>
</evidence>
<evidence type="ECO:0000256" key="7">
    <source>
        <dbReference type="ARBA" id="ARBA00023033"/>
    </source>
</evidence>
<dbReference type="Gene3D" id="1.10.630.10">
    <property type="entry name" value="Cytochrome P450"/>
    <property type="match status" value="1"/>
</dbReference>
<reference evidence="11" key="2">
    <citation type="journal article" date="2023" name="IMA Fungus">
        <title>Comparative genomic study of the Penicillium genus elucidates a diverse pangenome and 15 lateral gene transfer events.</title>
        <authorList>
            <person name="Petersen C."/>
            <person name="Sorensen T."/>
            <person name="Nielsen M.R."/>
            <person name="Sondergaard T.E."/>
            <person name="Sorensen J.L."/>
            <person name="Fitzpatrick D.A."/>
            <person name="Frisvad J.C."/>
            <person name="Nielsen K.L."/>
        </authorList>
    </citation>
    <scope>NUCLEOTIDE SEQUENCE</scope>
    <source>
        <strain evidence="11">IBT 34128</strain>
    </source>
</reference>
<dbReference type="GeneID" id="81398986"/>
<sequence length="515" mass="58176">MAFPQVPKDLFQSLGLEELSMTIWINLTFLAGVLIWWTYNLFFHPLASYPGPFLARVSWIYHAIHTYRGTLAENTKRLHDRYGEVVRIAPNILSLNDGQAWEDIYGRGHGNAYAFVKDPGKEFRLPNSPPSIGFAPEKDHRRYRRILSYAFSEKSITEHEPLVLKHVDSLMSSLHQQVNLSQGSFINIEKSMTAIMFDLTTDLSFGQSFGSVNSPNISHPWMSLVTSSLKGVSVYCAMRRLLPHGLWPFVDQIMGKAPSGSKIEALNFAKQVVGKRLQNVVDHNDFMTYMIESHGVPDGLSRREIERLALSLVIAGSDTTSTLLCNTIYRLSQHPQVLQELLQQIQETAPSSSEITFSAVKKMPYLTAVLEECLRMLPPVPNVFPRVVPREGVTICGHFVPGGSIVGVSQLSANMSSKHFSQPAEFLPTRWLGREEFHHDNRRARKPFSYGPRNCAGQNAAYMHSKIIIARLVSEFDISLDPTCLDWPQRCKSYDTVEKPPLYLKLFPRPNGTEK</sequence>
<evidence type="ECO:0000256" key="1">
    <source>
        <dbReference type="ARBA" id="ARBA00001971"/>
    </source>
</evidence>
<dbReference type="RefSeq" id="XP_056508110.1">
    <property type="nucleotide sequence ID" value="XM_056659817.1"/>
</dbReference>
<evidence type="ECO:0000256" key="3">
    <source>
        <dbReference type="ARBA" id="ARBA00022617"/>
    </source>
</evidence>
<dbReference type="PRINTS" id="PR00385">
    <property type="entry name" value="P450"/>
</dbReference>
<dbReference type="InterPro" id="IPR050121">
    <property type="entry name" value="Cytochrome_P450_monoxygenase"/>
</dbReference>
<keyword evidence="12" id="KW-1185">Reference proteome</keyword>
<evidence type="ECO:0000256" key="10">
    <source>
        <dbReference type="SAM" id="Phobius"/>
    </source>
</evidence>
<dbReference type="GO" id="GO:0020037">
    <property type="term" value="F:heme binding"/>
    <property type="evidence" value="ECO:0007669"/>
    <property type="project" value="InterPro"/>
</dbReference>
<dbReference type="PROSITE" id="PS00086">
    <property type="entry name" value="CYTOCHROME_P450"/>
    <property type="match status" value="1"/>
</dbReference>
<evidence type="ECO:0000313" key="12">
    <source>
        <dbReference type="Proteomes" id="UP001141434"/>
    </source>
</evidence>
<feature type="binding site" description="axial binding residue" evidence="8">
    <location>
        <position position="455"/>
    </location>
    <ligand>
        <name>heme</name>
        <dbReference type="ChEBI" id="CHEBI:30413"/>
    </ligand>
    <ligandPart>
        <name>Fe</name>
        <dbReference type="ChEBI" id="CHEBI:18248"/>
    </ligandPart>
</feature>
<dbReference type="CDD" id="cd11058">
    <property type="entry name" value="CYP60B-like"/>
    <property type="match status" value="1"/>
</dbReference>
<keyword evidence="10" id="KW-0812">Transmembrane</keyword>
<dbReference type="InterPro" id="IPR017972">
    <property type="entry name" value="Cyt_P450_CS"/>
</dbReference>
<keyword evidence="10" id="KW-0472">Membrane</keyword>
<dbReference type="GO" id="GO:0004497">
    <property type="term" value="F:monooxygenase activity"/>
    <property type="evidence" value="ECO:0007669"/>
    <property type="project" value="UniProtKB-KW"/>
</dbReference>
<dbReference type="EMBL" id="JAPMSZ010000011">
    <property type="protein sequence ID" value="KAJ5084713.1"/>
    <property type="molecule type" value="Genomic_DNA"/>
</dbReference>
<dbReference type="InterPro" id="IPR036396">
    <property type="entry name" value="Cyt_P450_sf"/>
</dbReference>
<dbReference type="SUPFAM" id="SSF48264">
    <property type="entry name" value="Cytochrome P450"/>
    <property type="match status" value="1"/>
</dbReference>
<name>A0A9W9EMR6_9EURO</name>
<gene>
    <name evidence="11" type="ORF">NUU61_009292</name>
</gene>
<keyword evidence="10" id="KW-1133">Transmembrane helix</keyword>
<comment type="similarity">
    <text evidence="2 9">Belongs to the cytochrome P450 family.</text>
</comment>
<keyword evidence="7 9" id="KW-0503">Monooxygenase</keyword>
<dbReference type="InterPro" id="IPR002401">
    <property type="entry name" value="Cyt_P450_E_grp-I"/>
</dbReference>
<keyword evidence="5 9" id="KW-0560">Oxidoreductase</keyword>
<feature type="transmembrane region" description="Helical" evidence="10">
    <location>
        <begin position="21"/>
        <end position="39"/>
    </location>
</feature>
<keyword evidence="4 8" id="KW-0479">Metal-binding</keyword>
<dbReference type="PANTHER" id="PTHR24305">
    <property type="entry name" value="CYTOCHROME P450"/>
    <property type="match status" value="1"/>
</dbReference>
<dbReference type="GO" id="GO:0043386">
    <property type="term" value="P:mycotoxin biosynthetic process"/>
    <property type="evidence" value="ECO:0007669"/>
    <property type="project" value="UniProtKB-ARBA"/>
</dbReference>
<evidence type="ECO:0008006" key="13">
    <source>
        <dbReference type="Google" id="ProtNLM"/>
    </source>
</evidence>